<comment type="caution">
    <text evidence="1">The sequence shown here is derived from an EMBL/GenBank/DDBJ whole genome shotgun (WGS) entry which is preliminary data.</text>
</comment>
<name>A0A1G2MDV3_9BACT</name>
<dbReference type="Proteomes" id="UP000178121">
    <property type="component" value="Unassembled WGS sequence"/>
</dbReference>
<gene>
    <name evidence="1" type="ORF">A2849_01570</name>
</gene>
<sequence length="124" mass="14541">MRDFQRKRKIKKALYSRGVLAVLFLLLVLIGKATFGVYVKERESKKNLIRVERELLSLQTREEKLRQEIAHLSTPEGIETQIREQFQVAKPGERMVVLVAPEKNTLESEIPKESLVTRFFNLFR</sequence>
<accession>A0A1G2MDV3</accession>
<dbReference type="InterPro" id="IPR007060">
    <property type="entry name" value="FtsL/DivIC"/>
</dbReference>
<organism evidence="1 2">
    <name type="scientific">Candidatus Taylorbacteria bacterium RIFCSPHIGHO2_01_FULL_51_15</name>
    <dbReference type="NCBI Taxonomy" id="1802304"/>
    <lineage>
        <taxon>Bacteria</taxon>
        <taxon>Candidatus Tayloriibacteriota</taxon>
    </lineage>
</organism>
<dbReference type="Pfam" id="PF04977">
    <property type="entry name" value="DivIC"/>
    <property type="match status" value="1"/>
</dbReference>
<protein>
    <recommendedName>
        <fullName evidence="3">Cell division protein FtsL</fullName>
    </recommendedName>
</protein>
<evidence type="ECO:0000313" key="2">
    <source>
        <dbReference type="Proteomes" id="UP000178121"/>
    </source>
</evidence>
<evidence type="ECO:0008006" key="3">
    <source>
        <dbReference type="Google" id="ProtNLM"/>
    </source>
</evidence>
<reference evidence="1 2" key="1">
    <citation type="journal article" date="2016" name="Nat. Commun.">
        <title>Thousands of microbial genomes shed light on interconnected biogeochemical processes in an aquifer system.</title>
        <authorList>
            <person name="Anantharaman K."/>
            <person name="Brown C.T."/>
            <person name="Hug L.A."/>
            <person name="Sharon I."/>
            <person name="Castelle C.J."/>
            <person name="Probst A.J."/>
            <person name="Thomas B.C."/>
            <person name="Singh A."/>
            <person name="Wilkins M.J."/>
            <person name="Karaoz U."/>
            <person name="Brodie E.L."/>
            <person name="Williams K.H."/>
            <person name="Hubbard S.S."/>
            <person name="Banfield J.F."/>
        </authorList>
    </citation>
    <scope>NUCLEOTIDE SEQUENCE [LARGE SCALE GENOMIC DNA]</scope>
</reference>
<dbReference type="EMBL" id="MHRI01000012">
    <property type="protein sequence ID" value="OHA21192.1"/>
    <property type="molecule type" value="Genomic_DNA"/>
</dbReference>
<proteinExistence type="predicted"/>
<evidence type="ECO:0000313" key="1">
    <source>
        <dbReference type="EMBL" id="OHA21192.1"/>
    </source>
</evidence>
<dbReference type="AlphaFoldDB" id="A0A1G2MDV3"/>